<dbReference type="GO" id="GO:0008374">
    <property type="term" value="F:O-acyltransferase activity"/>
    <property type="evidence" value="ECO:0000318"/>
    <property type="project" value="GO_Central"/>
</dbReference>
<dbReference type="STRING" id="3218.Q8GU38"/>
<dbReference type="InterPro" id="IPR024688">
    <property type="entry name" value="Mac_dom"/>
</dbReference>
<sequence length="218" mass="23461">MSTTNLPEDGPLPQGAPVPEPFYWPLGEALFAQRRDAREKLRRYNMTGLSSLPTKELEAQRTEILKELFGKINIEKPPFIEPPFQCDYGHNIEVGADLYMNFGCCILDCAKVTIGDNVLFGPNVQIYCPGHPLDPVLRNGVNGPEYALPVTIGNDVWIGGGAIVLPGVTIGDGAVVGAGAVVTKDVEPMVVVAGNPAKVVRRDVKGSWGSVVSRHKNA</sequence>
<dbReference type="Pfam" id="PF12464">
    <property type="entry name" value="Mac"/>
    <property type="match status" value="1"/>
</dbReference>
<evidence type="ECO:0000313" key="6">
    <source>
        <dbReference type="EMBL" id="PNR36524.1"/>
    </source>
</evidence>
<organism evidence="5">
    <name type="scientific">Physcomitrium patens</name>
    <name type="common">Spreading-leaved earth moss</name>
    <name type="synonym">Physcomitrella patens</name>
    <dbReference type="NCBI Taxonomy" id="3218"/>
    <lineage>
        <taxon>Eukaryota</taxon>
        <taxon>Viridiplantae</taxon>
        <taxon>Streptophyta</taxon>
        <taxon>Embryophyta</taxon>
        <taxon>Bryophyta</taxon>
        <taxon>Bryophytina</taxon>
        <taxon>Bryopsida</taxon>
        <taxon>Funariidae</taxon>
        <taxon>Funariales</taxon>
        <taxon>Funariaceae</taxon>
        <taxon>Physcomitrium</taxon>
    </lineage>
</organism>
<dbReference type="PANTHER" id="PTHR23416:SF23">
    <property type="entry name" value="ACETYLTRANSFERASE C18B11.09C-RELATED"/>
    <property type="match status" value="1"/>
</dbReference>
<dbReference type="Pfam" id="PF00132">
    <property type="entry name" value="Hexapep"/>
    <property type="match status" value="1"/>
</dbReference>
<dbReference type="AlphaFoldDB" id="Q8GU38"/>
<dbReference type="PaxDb" id="3218-PP1S65_270V6.1"/>
<name>Q8GU38_PHYPA</name>
<dbReference type="Gramene" id="Pp3c17_20360V3.2">
    <property type="protein sequence ID" value="PAC:32906848.CDS.1"/>
    <property type="gene ID" value="Pp3c17_20360"/>
</dbReference>
<dbReference type="PANTHER" id="PTHR23416">
    <property type="entry name" value="SIALIC ACID SYNTHASE-RELATED"/>
    <property type="match status" value="1"/>
</dbReference>
<comment type="similarity">
    <text evidence="1">Belongs to the transferase hexapeptide repeat family.</text>
</comment>
<dbReference type="Gramene" id="Pp3c17_20360V3.1">
    <property type="protein sequence ID" value="PAC:32906847.CDS.1"/>
    <property type="gene ID" value="Pp3c17_20360"/>
</dbReference>
<dbReference type="Gramene" id="Pp3c17_20360V3.4">
    <property type="protein sequence ID" value="PAC:32906850.CDS.1"/>
    <property type="gene ID" value="Pp3c17_20360"/>
</dbReference>
<dbReference type="EnsemblPlants" id="Pp3c17_20360V3.3">
    <property type="protein sequence ID" value="PAC:32906849.CDS.1"/>
    <property type="gene ID" value="Pp3c17_20360"/>
</dbReference>
<dbReference type="GO" id="GO:0016407">
    <property type="term" value="F:acetyltransferase activity"/>
    <property type="evidence" value="ECO:0007669"/>
    <property type="project" value="InterPro"/>
</dbReference>
<dbReference type="InterPro" id="IPR051159">
    <property type="entry name" value="Hexapeptide_acetyltransf"/>
</dbReference>
<evidence type="ECO:0000256" key="1">
    <source>
        <dbReference type="ARBA" id="ARBA00007274"/>
    </source>
</evidence>
<dbReference type="OMA" id="CVILDCN"/>
<proteinExistence type="evidence at transcript level"/>
<dbReference type="FunFam" id="2.160.10.10:FF:000025">
    <property type="entry name" value="Hexapeptide-repeat containing-acetyltransferase"/>
    <property type="match status" value="1"/>
</dbReference>
<dbReference type="InterPro" id="IPR011004">
    <property type="entry name" value="Trimer_LpxA-like_sf"/>
</dbReference>
<dbReference type="EnsemblPlants" id="Pp3c17_20360V3.1">
    <property type="protein sequence ID" value="PAC:32906847.CDS.1"/>
    <property type="gene ID" value="Pp3c17_20360"/>
</dbReference>
<dbReference type="HOGENOM" id="CLU_051638_3_3_1"/>
<dbReference type="InterPro" id="IPR018357">
    <property type="entry name" value="Hexapep_transf_CS"/>
</dbReference>
<keyword evidence="8" id="KW-1185">Reference proteome</keyword>
<evidence type="ECO:0000256" key="3">
    <source>
        <dbReference type="ARBA" id="ARBA00023315"/>
    </source>
</evidence>
<dbReference type="Proteomes" id="UP000006727">
    <property type="component" value="Chromosome 17"/>
</dbReference>
<feature type="domain" description="Maltose/galactoside acetyltransferase" evidence="4">
    <location>
        <begin position="23"/>
        <end position="72"/>
    </location>
</feature>
<keyword evidence="3" id="KW-0012">Acyltransferase</keyword>
<dbReference type="GeneID" id="112294510"/>
<dbReference type="CDD" id="cd03357">
    <property type="entry name" value="LbH_MAT_GAT"/>
    <property type="match status" value="1"/>
</dbReference>
<dbReference type="EMBL" id="AJ493273">
    <property type="protein sequence ID" value="CAD38152.1"/>
    <property type="molecule type" value="mRNA"/>
</dbReference>
<dbReference type="RefSeq" id="XP_024400780.1">
    <property type="nucleotide sequence ID" value="XM_024545012.2"/>
</dbReference>
<evidence type="ECO:0000256" key="2">
    <source>
        <dbReference type="ARBA" id="ARBA00022679"/>
    </source>
</evidence>
<gene>
    <name evidence="7" type="primary">LOC112294510</name>
    <name evidence="6" type="ORF">PHYPA_022375</name>
</gene>
<dbReference type="EMBL" id="ABEU02000017">
    <property type="protein sequence ID" value="PNR36524.1"/>
    <property type="molecule type" value="Genomic_DNA"/>
</dbReference>
<dbReference type="EnsemblPlants" id="Pp3c17_20360V3.4">
    <property type="protein sequence ID" value="PAC:32906850.CDS.1"/>
    <property type="gene ID" value="Pp3c17_20360"/>
</dbReference>
<dbReference type="PROSITE" id="PS00101">
    <property type="entry name" value="HEXAPEP_TRANSFERASES"/>
    <property type="match status" value="1"/>
</dbReference>
<dbReference type="OrthoDB" id="1868389at2759"/>
<evidence type="ECO:0000313" key="5">
    <source>
        <dbReference type="EMBL" id="CAD38152.1"/>
    </source>
</evidence>
<reference evidence="6 8" key="3">
    <citation type="journal article" date="2018" name="Plant J.">
        <title>The Physcomitrella patens chromosome-scale assembly reveals moss genome structure and evolution.</title>
        <authorList>
            <person name="Lang D."/>
            <person name="Ullrich K.K."/>
            <person name="Murat F."/>
            <person name="Fuchs J."/>
            <person name="Jenkins J."/>
            <person name="Haas F.B."/>
            <person name="Piednoel M."/>
            <person name="Gundlach H."/>
            <person name="Van Bel M."/>
            <person name="Meyberg R."/>
            <person name="Vives C."/>
            <person name="Morata J."/>
            <person name="Symeonidi A."/>
            <person name="Hiss M."/>
            <person name="Muchero W."/>
            <person name="Kamisugi Y."/>
            <person name="Saleh O."/>
            <person name="Blanc G."/>
            <person name="Decker E.L."/>
            <person name="van Gessel N."/>
            <person name="Grimwood J."/>
            <person name="Hayes R.D."/>
            <person name="Graham S.W."/>
            <person name="Gunter L.E."/>
            <person name="McDaniel S.F."/>
            <person name="Hoernstein S.N.W."/>
            <person name="Larsson A."/>
            <person name="Li F.W."/>
            <person name="Perroud P.F."/>
            <person name="Phillips J."/>
            <person name="Ranjan P."/>
            <person name="Rokshar D.S."/>
            <person name="Rothfels C.J."/>
            <person name="Schneider L."/>
            <person name="Shu S."/>
            <person name="Stevenson D.W."/>
            <person name="Thummler F."/>
            <person name="Tillich M."/>
            <person name="Villarreal Aguilar J.C."/>
            <person name="Widiez T."/>
            <person name="Wong G.K."/>
            <person name="Wymore A."/>
            <person name="Zhang Y."/>
            <person name="Zimmer A.D."/>
            <person name="Quatrano R.S."/>
            <person name="Mayer K.F.X."/>
            <person name="Goodstein D."/>
            <person name="Casacuberta J.M."/>
            <person name="Vandepoele K."/>
            <person name="Reski R."/>
            <person name="Cuming A.C."/>
            <person name="Tuskan G.A."/>
            <person name="Maumus F."/>
            <person name="Salse J."/>
            <person name="Schmutz J."/>
            <person name="Rensing S.A."/>
        </authorList>
    </citation>
    <scope>NUCLEOTIDE SEQUENCE [LARGE SCALE GENOMIC DNA]</scope>
    <source>
        <strain evidence="7 8">cv. Gransden 2004</strain>
    </source>
</reference>
<protein>
    <submittedName>
        <fullName evidence="5">Putative O-acetyl transferase</fullName>
    </submittedName>
</protein>
<dbReference type="SUPFAM" id="SSF51161">
    <property type="entry name" value="Trimeric LpxA-like enzymes"/>
    <property type="match status" value="1"/>
</dbReference>
<dbReference type="RefSeq" id="XP_073396081.1">
    <property type="nucleotide sequence ID" value="XM_073539980.1"/>
</dbReference>
<dbReference type="EnsemblPlants" id="Pp3c17_20360V3.2">
    <property type="protein sequence ID" value="PAC:32906848.CDS.1"/>
    <property type="gene ID" value="Pp3c17_20360"/>
</dbReference>
<dbReference type="Gramene" id="Pp3c17_20360V3.3">
    <property type="protein sequence ID" value="PAC:32906849.CDS.1"/>
    <property type="gene ID" value="Pp3c17_20360"/>
</dbReference>
<reference evidence="7" key="4">
    <citation type="submission" date="2020-12" db="UniProtKB">
        <authorList>
            <consortium name="EnsemblPlants"/>
        </authorList>
    </citation>
    <scope>IDENTIFICATION</scope>
</reference>
<evidence type="ECO:0000259" key="4">
    <source>
        <dbReference type="Pfam" id="PF12464"/>
    </source>
</evidence>
<dbReference type="RefSeq" id="XP_024400781.1">
    <property type="nucleotide sequence ID" value="XM_024545013.2"/>
</dbReference>
<reference evidence="5" key="1">
    <citation type="submission" date="2002-06" db="EMBL/GenBank/DDBJ databases">
        <title>DNA conformation and plant pre-culture influence both transformation efficiency and gene targeting efficiency in Physcomitrella patens.</title>
        <authorList>
            <person name="Hohe A."/>
            <person name="Egener T."/>
            <person name="Lucht J.M."/>
            <person name="Holtorf H."/>
            <person name="Reinhard C."/>
            <person name="Schween G."/>
            <person name="Reski R."/>
        </authorList>
    </citation>
    <scope>NUCLEOTIDE SEQUENCE</scope>
    <source>
        <tissue evidence="5">Protonema</tissue>
    </source>
</reference>
<dbReference type="Gene3D" id="2.160.10.10">
    <property type="entry name" value="Hexapeptide repeat proteins"/>
    <property type="match status" value="1"/>
</dbReference>
<accession>Q8GU38</accession>
<reference evidence="6 8" key="2">
    <citation type="journal article" date="2008" name="Science">
        <title>The Physcomitrella genome reveals evolutionary insights into the conquest of land by plants.</title>
        <authorList>
            <person name="Rensing S."/>
            <person name="Lang D."/>
            <person name="Zimmer A."/>
            <person name="Terry A."/>
            <person name="Salamov A."/>
            <person name="Shapiro H."/>
            <person name="Nishiyama T."/>
            <person name="Perroud P.-F."/>
            <person name="Lindquist E."/>
            <person name="Kamisugi Y."/>
            <person name="Tanahashi T."/>
            <person name="Sakakibara K."/>
            <person name="Fujita T."/>
            <person name="Oishi K."/>
            <person name="Shin-I T."/>
            <person name="Kuroki Y."/>
            <person name="Toyoda A."/>
            <person name="Suzuki Y."/>
            <person name="Hashimoto A."/>
            <person name="Yamaguchi K."/>
            <person name="Sugano A."/>
            <person name="Kohara Y."/>
            <person name="Fujiyama A."/>
            <person name="Anterola A."/>
            <person name="Aoki S."/>
            <person name="Ashton N."/>
            <person name="Barbazuk W.B."/>
            <person name="Barker E."/>
            <person name="Bennetzen J."/>
            <person name="Bezanilla M."/>
            <person name="Blankenship R."/>
            <person name="Cho S.H."/>
            <person name="Dutcher S."/>
            <person name="Estelle M."/>
            <person name="Fawcett J.A."/>
            <person name="Gundlach H."/>
            <person name="Hanada K."/>
            <person name="Heyl A."/>
            <person name="Hicks K.A."/>
            <person name="Hugh J."/>
            <person name="Lohr M."/>
            <person name="Mayer K."/>
            <person name="Melkozernov A."/>
            <person name="Murata T."/>
            <person name="Nelson D."/>
            <person name="Pils B."/>
            <person name="Prigge M."/>
            <person name="Reiss B."/>
            <person name="Renner T."/>
            <person name="Rombauts S."/>
            <person name="Rushton P."/>
            <person name="Sanderfoot A."/>
            <person name="Schween G."/>
            <person name="Shiu S.-H."/>
            <person name="Stueber K."/>
            <person name="Theodoulou F.L."/>
            <person name="Tu H."/>
            <person name="Van de Peer Y."/>
            <person name="Verrier P.J."/>
            <person name="Waters E."/>
            <person name="Wood A."/>
            <person name="Yang L."/>
            <person name="Cove D."/>
            <person name="Cuming A."/>
            <person name="Hasebe M."/>
            <person name="Lucas S."/>
            <person name="Mishler D.B."/>
            <person name="Reski R."/>
            <person name="Grigoriev I."/>
            <person name="Quatrano R.S."/>
            <person name="Boore J.L."/>
        </authorList>
    </citation>
    <scope>NUCLEOTIDE SEQUENCE [LARGE SCALE GENOMIC DNA]</scope>
    <source>
        <strain evidence="7 8">cv. Gransden 2004</strain>
    </source>
</reference>
<evidence type="ECO:0000313" key="7">
    <source>
        <dbReference type="EnsemblPlants" id="PAC:32906847.CDS.1"/>
    </source>
</evidence>
<dbReference type="InterPro" id="IPR001451">
    <property type="entry name" value="Hexapep"/>
</dbReference>
<evidence type="ECO:0000313" key="8">
    <source>
        <dbReference type="Proteomes" id="UP000006727"/>
    </source>
</evidence>
<keyword evidence="2 5" id="KW-0808">Transferase</keyword>